<dbReference type="EMBL" id="KV875462">
    <property type="protein sequence ID" value="RZR70811.1"/>
    <property type="molecule type" value="Genomic_DNA"/>
</dbReference>
<reference evidence="1" key="1">
    <citation type="journal article" date="2018" name="Data Brief">
        <title>Genome sequence data from 17 accessions of Ensete ventricosum, a staple food crop for millions in Ethiopia.</title>
        <authorList>
            <person name="Yemataw Z."/>
            <person name="Muzemil S."/>
            <person name="Ambachew D."/>
            <person name="Tripathi L."/>
            <person name="Tesfaye K."/>
            <person name="Chala A."/>
            <person name="Farbos A."/>
            <person name="O'Neill P."/>
            <person name="Moore K."/>
            <person name="Grant M."/>
            <person name="Studholme D.J."/>
        </authorList>
    </citation>
    <scope>NUCLEOTIDE SEQUENCE [LARGE SCALE GENOMIC DNA]</scope>
    <source>
        <tissue evidence="1">Leaf</tissue>
    </source>
</reference>
<proteinExistence type="predicted"/>
<evidence type="ECO:0000313" key="1">
    <source>
        <dbReference type="EMBL" id="RZR70811.1"/>
    </source>
</evidence>
<accession>A0A444E015</accession>
<dbReference type="Proteomes" id="UP000290560">
    <property type="component" value="Unassembled WGS sequence"/>
</dbReference>
<gene>
    <name evidence="1" type="ORF">BHM03_00001710</name>
</gene>
<protein>
    <submittedName>
        <fullName evidence="1">Uncharacterized protein</fullName>
    </submittedName>
</protein>
<sequence length="92" mass="9779">MYPRLSLDSASSTSLDRLSDAATSPDAHTTNNNFTFNAKTAFLDISSTVCFRHSLGDLSLAVCPRHSLNLLSDAATSPNAHATNSGFTFNAK</sequence>
<name>A0A444E015_ENSVE</name>
<organism evidence="1">
    <name type="scientific">Ensete ventricosum</name>
    <name type="common">Abyssinian banana</name>
    <name type="synonym">Musa ensete</name>
    <dbReference type="NCBI Taxonomy" id="4639"/>
    <lineage>
        <taxon>Eukaryota</taxon>
        <taxon>Viridiplantae</taxon>
        <taxon>Streptophyta</taxon>
        <taxon>Embryophyta</taxon>
        <taxon>Tracheophyta</taxon>
        <taxon>Spermatophyta</taxon>
        <taxon>Magnoliopsida</taxon>
        <taxon>Liliopsida</taxon>
        <taxon>Zingiberales</taxon>
        <taxon>Musaceae</taxon>
        <taxon>Ensete</taxon>
    </lineage>
</organism>
<dbReference type="AlphaFoldDB" id="A0A444E015"/>